<reference evidence="2 3" key="1">
    <citation type="submission" date="2016-06" db="EMBL/GenBank/DDBJ databases">
        <title>Living apart together: crosstalk between the core and supernumerary genomes in a fungal plant pathogen.</title>
        <authorList>
            <person name="Vanheule A."/>
            <person name="Audenaert K."/>
            <person name="Warris S."/>
            <person name="Van De Geest H."/>
            <person name="Schijlen E."/>
            <person name="Hofte M."/>
            <person name="De Saeger S."/>
            <person name="Haesaert G."/>
            <person name="Waalwijk C."/>
            <person name="Van Der Lee T."/>
        </authorList>
    </citation>
    <scope>NUCLEOTIDE SEQUENCE [LARGE SCALE GENOMIC DNA]</scope>
    <source>
        <strain evidence="2 3">2516</strain>
    </source>
</reference>
<dbReference type="OMA" id="TEHAYSE"/>
<feature type="compositionally biased region" description="Basic residues" evidence="1">
    <location>
        <begin position="8"/>
        <end position="21"/>
    </location>
</feature>
<comment type="caution">
    <text evidence="2">The sequence shown here is derived from an EMBL/GenBank/DDBJ whole genome shotgun (WGS) entry which is preliminary data.</text>
</comment>
<gene>
    <name evidence="2" type="ORF">FPOA_10607</name>
</gene>
<dbReference type="AlphaFoldDB" id="A0A1B8AEI0"/>
<protein>
    <submittedName>
        <fullName evidence="2">Uncharacterized protein</fullName>
    </submittedName>
</protein>
<organism evidence="2 3">
    <name type="scientific">Fusarium poae</name>
    <dbReference type="NCBI Taxonomy" id="36050"/>
    <lineage>
        <taxon>Eukaryota</taxon>
        <taxon>Fungi</taxon>
        <taxon>Dikarya</taxon>
        <taxon>Ascomycota</taxon>
        <taxon>Pezizomycotina</taxon>
        <taxon>Sordariomycetes</taxon>
        <taxon>Hypocreomycetidae</taxon>
        <taxon>Hypocreales</taxon>
        <taxon>Nectriaceae</taxon>
        <taxon>Fusarium</taxon>
    </lineage>
</organism>
<name>A0A1B8AEI0_FUSPO</name>
<proteinExistence type="predicted"/>
<sequence>MAPDARSHSTRSLRSGKKNTRTKYLNDLPPETVQAIARLASDAKDNEALAPRRQKTPKGSPKRGSPVIKNKATKCDKRLQPLKTTGPKSTPSESPLTRVGTIKAKIATEHAYTKILTEERRSLWDEMESHEALIREHQIKIADGEEEDDLINKRLQVCEMLENKLGDICKRLWTLGGQLDESAAKATEYLTELVQDEK</sequence>
<dbReference type="EMBL" id="LYXU01000004">
    <property type="protein sequence ID" value="OBS18881.1"/>
    <property type="molecule type" value="Genomic_DNA"/>
</dbReference>
<feature type="compositionally biased region" description="Polar residues" evidence="1">
    <location>
        <begin position="82"/>
        <end position="95"/>
    </location>
</feature>
<feature type="region of interest" description="Disordered" evidence="1">
    <location>
        <begin position="1"/>
        <end position="96"/>
    </location>
</feature>
<evidence type="ECO:0000256" key="1">
    <source>
        <dbReference type="SAM" id="MobiDB-lite"/>
    </source>
</evidence>
<evidence type="ECO:0000313" key="3">
    <source>
        <dbReference type="Proteomes" id="UP000091967"/>
    </source>
</evidence>
<evidence type="ECO:0000313" key="2">
    <source>
        <dbReference type="EMBL" id="OBS18881.1"/>
    </source>
</evidence>
<keyword evidence="3" id="KW-1185">Reference proteome</keyword>
<dbReference type="Proteomes" id="UP000091967">
    <property type="component" value="Unassembled WGS sequence"/>
</dbReference>
<accession>A0A1B8AEI0</accession>
<dbReference type="OrthoDB" id="5095849at2759"/>